<dbReference type="PROSITE" id="PS51257">
    <property type="entry name" value="PROKAR_LIPOPROTEIN"/>
    <property type="match status" value="1"/>
</dbReference>
<evidence type="ECO:0000256" key="1">
    <source>
        <dbReference type="SAM" id="SignalP"/>
    </source>
</evidence>
<dbReference type="InterPro" id="IPR000914">
    <property type="entry name" value="SBP_5_dom"/>
</dbReference>
<dbReference type="InterPro" id="IPR030678">
    <property type="entry name" value="Peptide/Ni-bd"/>
</dbReference>
<evidence type="ECO:0000313" key="4">
    <source>
        <dbReference type="Proteomes" id="UP001501407"/>
    </source>
</evidence>
<proteinExistence type="predicted"/>
<protein>
    <submittedName>
        <fullName evidence="3">ABC transporter substrate-binding protein</fullName>
    </submittedName>
</protein>
<feature type="domain" description="Solute-binding protein family 5" evidence="2">
    <location>
        <begin position="83"/>
        <end position="423"/>
    </location>
</feature>
<dbReference type="SUPFAM" id="SSF53850">
    <property type="entry name" value="Periplasmic binding protein-like II"/>
    <property type="match status" value="1"/>
</dbReference>
<dbReference type="RefSeq" id="WP_194414402.1">
    <property type="nucleotide sequence ID" value="NZ_BAABKZ010000002.1"/>
</dbReference>
<dbReference type="Pfam" id="PF00496">
    <property type="entry name" value="SBP_bac_5"/>
    <property type="match status" value="1"/>
</dbReference>
<organism evidence="3 4">
    <name type="scientific">Microbacterium yannicii</name>
    <dbReference type="NCBI Taxonomy" id="671622"/>
    <lineage>
        <taxon>Bacteria</taxon>
        <taxon>Bacillati</taxon>
        <taxon>Actinomycetota</taxon>
        <taxon>Actinomycetes</taxon>
        <taxon>Micrococcales</taxon>
        <taxon>Microbacteriaceae</taxon>
        <taxon>Microbacterium</taxon>
    </lineage>
</organism>
<sequence>MRTTRTRLATALIATLAVGALTTACAGGSGTAPTTAARDETVIIGTGATPQTLDPVLASDVQTDFTVGGAYDKLIDYDEDGAIVPMLATEWVYNDDATAVTVTLRDDATFHSGNPVTAADVVYTLDRIKALGVGVASFLSSYASSTAVDDTTVEITLSGTNTTFVGALSKVYILDSALVSEHEGDDHAQAWLATNDAGSGPYVITDYTANQQATLERYDDSWRFDEARPASLVYRYITESSTLRDELKSGGVDVATGIVGTDLDALASVDGLEAQELPSPLQLFVMMNTQEGITADPRVREAIKLAYDYDGHITSILSGRGSVASGLVAPTVACRVDAGPTEQDVDEAKALLEEAGAVGATVTMAYQAQIPEHQKAATLLQSNLKDIGLTLELQTVTYPEYVAMIESPETTPDLGLLWDFPYYPEIGPMLFRVYDSQFIGQTNYALYSNPEVDALLEEGISTVDPDAACDLFTQAQEQILADDVSVNVSNPVTTIMLRDGVGGIRYSPTYQLFDPTMLVVTE</sequence>
<evidence type="ECO:0000313" key="3">
    <source>
        <dbReference type="EMBL" id="GAA5094103.1"/>
    </source>
</evidence>
<name>A0ABP9MG19_9MICO</name>
<keyword evidence="1" id="KW-0732">Signal</keyword>
<accession>A0ABP9MG19</accession>
<dbReference type="InterPro" id="IPR039424">
    <property type="entry name" value="SBP_5"/>
</dbReference>
<dbReference type="Gene3D" id="3.40.190.10">
    <property type="entry name" value="Periplasmic binding protein-like II"/>
    <property type="match status" value="1"/>
</dbReference>
<dbReference type="PANTHER" id="PTHR30290">
    <property type="entry name" value="PERIPLASMIC BINDING COMPONENT OF ABC TRANSPORTER"/>
    <property type="match status" value="1"/>
</dbReference>
<dbReference type="PIRSF" id="PIRSF002741">
    <property type="entry name" value="MppA"/>
    <property type="match status" value="1"/>
</dbReference>
<dbReference type="EMBL" id="BAABKZ010000002">
    <property type="protein sequence ID" value="GAA5094103.1"/>
    <property type="molecule type" value="Genomic_DNA"/>
</dbReference>
<dbReference type="Proteomes" id="UP001501407">
    <property type="component" value="Unassembled WGS sequence"/>
</dbReference>
<evidence type="ECO:0000259" key="2">
    <source>
        <dbReference type="Pfam" id="PF00496"/>
    </source>
</evidence>
<gene>
    <name evidence="3" type="ORF">GCM10025760_25030</name>
</gene>
<comment type="caution">
    <text evidence="3">The sequence shown here is derived from an EMBL/GenBank/DDBJ whole genome shotgun (WGS) entry which is preliminary data.</text>
</comment>
<feature type="chain" id="PRO_5045512368" evidence="1">
    <location>
        <begin position="27"/>
        <end position="522"/>
    </location>
</feature>
<reference evidence="4" key="1">
    <citation type="journal article" date="2019" name="Int. J. Syst. Evol. Microbiol.">
        <title>The Global Catalogue of Microorganisms (GCM) 10K type strain sequencing project: providing services to taxonomists for standard genome sequencing and annotation.</title>
        <authorList>
            <consortium name="The Broad Institute Genomics Platform"/>
            <consortium name="The Broad Institute Genome Sequencing Center for Infectious Disease"/>
            <person name="Wu L."/>
            <person name="Ma J."/>
        </authorList>
    </citation>
    <scope>NUCLEOTIDE SEQUENCE [LARGE SCALE GENOMIC DNA]</scope>
    <source>
        <strain evidence="4">JCM 18959</strain>
    </source>
</reference>
<dbReference type="Gene3D" id="3.10.105.10">
    <property type="entry name" value="Dipeptide-binding Protein, Domain 3"/>
    <property type="match status" value="1"/>
</dbReference>
<dbReference type="CDD" id="cd08512">
    <property type="entry name" value="PBP2_NikA_DppA_OppA_like_7"/>
    <property type="match status" value="1"/>
</dbReference>
<keyword evidence="4" id="KW-1185">Reference proteome</keyword>
<feature type="signal peptide" evidence="1">
    <location>
        <begin position="1"/>
        <end position="26"/>
    </location>
</feature>